<gene>
    <name evidence="1" type="ORF">H9717_09425</name>
</gene>
<evidence type="ECO:0000313" key="2">
    <source>
        <dbReference type="Proteomes" id="UP000886858"/>
    </source>
</evidence>
<protein>
    <submittedName>
        <fullName evidence="1">Uncharacterized protein</fullName>
    </submittedName>
</protein>
<reference evidence="1" key="1">
    <citation type="journal article" date="2021" name="PeerJ">
        <title>Extensive microbial diversity within the chicken gut microbiome revealed by metagenomics and culture.</title>
        <authorList>
            <person name="Gilroy R."/>
            <person name="Ravi A."/>
            <person name="Getino M."/>
            <person name="Pursley I."/>
            <person name="Horton D.L."/>
            <person name="Alikhan N.F."/>
            <person name="Baker D."/>
            <person name="Gharbi K."/>
            <person name="Hall N."/>
            <person name="Watson M."/>
            <person name="Adriaenssens E.M."/>
            <person name="Foster-Nyarko E."/>
            <person name="Jarju S."/>
            <person name="Secka A."/>
            <person name="Antonio M."/>
            <person name="Oren A."/>
            <person name="Chaudhuri R.R."/>
            <person name="La Ragione R."/>
            <person name="Hildebrand F."/>
            <person name="Pallen M.J."/>
        </authorList>
    </citation>
    <scope>NUCLEOTIDE SEQUENCE</scope>
    <source>
        <strain evidence="1">CHK179-7159</strain>
    </source>
</reference>
<sequence>SGESLYASTLIKLPAPHFVVFYNGSQDAPEDLTLRLSDAFEGRKGYPQGRKEPELELKVRFLNINRGHNEGLMKRCRTLREYSEFVFRIRQYADGETAIVEAVDRAVTECIAEGILADFLRSQSAAYRRAEFEIRLAVLNVNVSEKGDCNVDFRVQRGRGTEEIWAGRIPERGNKWESRGKSGIRNTGPGNERACVGTIERPYFFGKRYLPSGGLAEGGN</sequence>
<dbReference type="Proteomes" id="UP000886858">
    <property type="component" value="Unassembled WGS sequence"/>
</dbReference>
<dbReference type="EMBL" id="DWYY01000102">
    <property type="protein sequence ID" value="HJA93313.1"/>
    <property type="molecule type" value="Genomic_DNA"/>
</dbReference>
<organism evidence="1 2">
    <name type="scientific">Candidatus Eisenbergiella merdipullorum</name>
    <dbReference type="NCBI Taxonomy" id="2838553"/>
    <lineage>
        <taxon>Bacteria</taxon>
        <taxon>Bacillati</taxon>
        <taxon>Bacillota</taxon>
        <taxon>Clostridia</taxon>
        <taxon>Lachnospirales</taxon>
        <taxon>Lachnospiraceae</taxon>
        <taxon>Eisenbergiella</taxon>
    </lineage>
</organism>
<feature type="non-terminal residue" evidence="1">
    <location>
        <position position="1"/>
    </location>
</feature>
<reference evidence="1" key="2">
    <citation type="submission" date="2021-04" db="EMBL/GenBank/DDBJ databases">
        <authorList>
            <person name="Gilroy R."/>
        </authorList>
    </citation>
    <scope>NUCLEOTIDE SEQUENCE</scope>
    <source>
        <strain evidence="1">CHK179-7159</strain>
    </source>
</reference>
<comment type="caution">
    <text evidence="1">The sequence shown here is derived from an EMBL/GenBank/DDBJ whole genome shotgun (WGS) entry which is preliminary data.</text>
</comment>
<name>A0A9D2L061_9FIRM</name>
<evidence type="ECO:0000313" key="1">
    <source>
        <dbReference type="EMBL" id="HJA93313.1"/>
    </source>
</evidence>
<dbReference type="AlphaFoldDB" id="A0A9D2L061"/>
<accession>A0A9D2L061</accession>
<proteinExistence type="predicted"/>